<reference evidence="5 6" key="1">
    <citation type="submission" date="2022-09" db="EMBL/GenBank/DDBJ databases">
        <authorList>
            <person name="Palmer J.M."/>
        </authorList>
    </citation>
    <scope>NUCLEOTIDE SEQUENCE [LARGE SCALE GENOMIC DNA]</scope>
    <source>
        <strain evidence="5 6">DSM 7382</strain>
    </source>
</reference>
<organism evidence="5 6">
    <name type="scientific">Cerrena zonata</name>
    <dbReference type="NCBI Taxonomy" id="2478898"/>
    <lineage>
        <taxon>Eukaryota</taxon>
        <taxon>Fungi</taxon>
        <taxon>Dikarya</taxon>
        <taxon>Basidiomycota</taxon>
        <taxon>Agaricomycotina</taxon>
        <taxon>Agaricomycetes</taxon>
        <taxon>Polyporales</taxon>
        <taxon>Cerrenaceae</taxon>
        <taxon>Cerrena</taxon>
    </lineage>
</organism>
<dbReference type="Proteomes" id="UP001385951">
    <property type="component" value="Unassembled WGS sequence"/>
</dbReference>
<proteinExistence type="inferred from homology"/>
<evidence type="ECO:0000256" key="3">
    <source>
        <dbReference type="ARBA" id="ARBA00023002"/>
    </source>
</evidence>
<dbReference type="InterPro" id="IPR002347">
    <property type="entry name" value="SDR_fam"/>
</dbReference>
<dbReference type="AlphaFoldDB" id="A0AAW0GNH0"/>
<dbReference type="InterPro" id="IPR051911">
    <property type="entry name" value="SDR_oxidoreductase"/>
</dbReference>
<dbReference type="PANTHER" id="PTHR43976:SF16">
    <property type="entry name" value="SHORT-CHAIN DEHYDROGENASE_REDUCTASE FAMILY PROTEIN"/>
    <property type="match status" value="1"/>
</dbReference>
<dbReference type="PROSITE" id="PS00061">
    <property type="entry name" value="ADH_SHORT"/>
    <property type="match status" value="1"/>
</dbReference>
<evidence type="ECO:0000313" key="6">
    <source>
        <dbReference type="Proteomes" id="UP001385951"/>
    </source>
</evidence>
<evidence type="ECO:0000313" key="5">
    <source>
        <dbReference type="EMBL" id="KAK7690730.1"/>
    </source>
</evidence>
<gene>
    <name evidence="5" type="ORF">QCA50_005829</name>
</gene>
<dbReference type="PANTHER" id="PTHR43976">
    <property type="entry name" value="SHORT CHAIN DEHYDROGENASE"/>
    <property type="match status" value="1"/>
</dbReference>
<accession>A0AAW0GNH0</accession>
<keyword evidence="2" id="KW-0521">NADP</keyword>
<dbReference type="Pfam" id="PF00106">
    <property type="entry name" value="adh_short"/>
    <property type="match status" value="1"/>
</dbReference>
<dbReference type="PRINTS" id="PR00081">
    <property type="entry name" value="GDHRDH"/>
</dbReference>
<evidence type="ECO:0000256" key="1">
    <source>
        <dbReference type="ARBA" id="ARBA00006484"/>
    </source>
</evidence>
<comment type="caution">
    <text evidence="5">The sequence shown here is derived from an EMBL/GenBank/DDBJ whole genome shotgun (WGS) entry which is preliminary data.</text>
</comment>
<name>A0AAW0GNH0_9APHY</name>
<keyword evidence="3" id="KW-0560">Oxidoreductase</keyword>
<evidence type="ECO:0000256" key="2">
    <source>
        <dbReference type="ARBA" id="ARBA00022857"/>
    </source>
</evidence>
<evidence type="ECO:0008006" key="7">
    <source>
        <dbReference type="Google" id="ProtNLM"/>
    </source>
</evidence>
<dbReference type="InterPro" id="IPR020904">
    <property type="entry name" value="Sc_DH/Rdtase_CS"/>
</dbReference>
<evidence type="ECO:0000256" key="4">
    <source>
        <dbReference type="RuleBase" id="RU000363"/>
    </source>
</evidence>
<dbReference type="Gene3D" id="3.40.50.720">
    <property type="entry name" value="NAD(P)-binding Rossmann-like Domain"/>
    <property type="match status" value="1"/>
</dbReference>
<dbReference type="SUPFAM" id="SSF51735">
    <property type="entry name" value="NAD(P)-binding Rossmann-fold domains"/>
    <property type="match status" value="1"/>
</dbReference>
<comment type="similarity">
    <text evidence="1 4">Belongs to the short-chain dehydrogenases/reductases (SDR) family.</text>
</comment>
<dbReference type="PRINTS" id="PR00080">
    <property type="entry name" value="SDRFAMILY"/>
</dbReference>
<keyword evidence="6" id="KW-1185">Reference proteome</keyword>
<dbReference type="GO" id="GO:0016491">
    <property type="term" value="F:oxidoreductase activity"/>
    <property type="evidence" value="ECO:0007669"/>
    <property type="project" value="UniProtKB-KW"/>
</dbReference>
<sequence>MKQATKRVWLVTGATSGFGRAVTEHALSQGEIVVATDIKPEGLAPLKTQYPDQILVIKVDVAKEDEIKTAFSQAVTEYGRIDVVFNNAGFIVIGEVEGTPMANAKETFDVLFWGAMHVSVEAINVFREVNGPELGGRLITTTSLMGLLGGPTSGYYAAAKHALEGLTESLALEVDPAWNIKFTLIEPAMFKTQGAQAAIILPIHSAYSNPALPSSFIRSLTTNPAMFPNDPSKAAKTIYNISMLPSPPFRLALGEQAVGEIKKKIQKLTSELEEYESWSTAMAFDS</sequence>
<dbReference type="EMBL" id="JASBNA010000006">
    <property type="protein sequence ID" value="KAK7690730.1"/>
    <property type="molecule type" value="Genomic_DNA"/>
</dbReference>
<dbReference type="InterPro" id="IPR036291">
    <property type="entry name" value="NAD(P)-bd_dom_sf"/>
</dbReference>
<protein>
    <recommendedName>
        <fullName evidence="7">NAD(P)-binding protein</fullName>
    </recommendedName>
</protein>